<dbReference type="CDD" id="cd03384">
    <property type="entry name" value="PAP2_wunen"/>
    <property type="match status" value="1"/>
</dbReference>
<dbReference type="GO" id="GO:0046839">
    <property type="term" value="P:phospholipid dephosphorylation"/>
    <property type="evidence" value="ECO:0007669"/>
    <property type="project" value="TreeGrafter"/>
</dbReference>
<evidence type="ECO:0000256" key="5">
    <source>
        <dbReference type="ARBA" id="ARBA00023136"/>
    </source>
</evidence>
<evidence type="ECO:0000313" key="9">
    <source>
        <dbReference type="Proteomes" id="UP001200034"/>
    </source>
</evidence>
<dbReference type="Pfam" id="PF01569">
    <property type="entry name" value="PAP2"/>
    <property type="match status" value="1"/>
</dbReference>
<dbReference type="Proteomes" id="UP001200034">
    <property type="component" value="Unassembled WGS sequence"/>
</dbReference>
<evidence type="ECO:0000256" key="1">
    <source>
        <dbReference type="ARBA" id="ARBA00004141"/>
    </source>
</evidence>
<dbReference type="PANTHER" id="PTHR10165:SF197">
    <property type="entry name" value="FI04477P-RELATED"/>
    <property type="match status" value="1"/>
</dbReference>
<dbReference type="AlphaFoldDB" id="A0AAD4K108"/>
<dbReference type="Gene3D" id="1.20.144.10">
    <property type="entry name" value="Phosphatidic acid phosphatase type 2/haloperoxidase"/>
    <property type="match status" value="1"/>
</dbReference>
<feature type="non-terminal residue" evidence="8">
    <location>
        <position position="1"/>
    </location>
</feature>
<keyword evidence="9" id="KW-1185">Reference proteome</keyword>
<keyword evidence="3" id="KW-0812">Transmembrane</keyword>
<evidence type="ECO:0000256" key="6">
    <source>
        <dbReference type="SAM" id="SignalP"/>
    </source>
</evidence>
<gene>
    <name evidence="8" type="ORF">KR093_008284</name>
</gene>
<dbReference type="SMART" id="SM00014">
    <property type="entry name" value="acidPPc"/>
    <property type="match status" value="1"/>
</dbReference>
<sequence>RLLLDIVLLALLLALSEHLRDFAGEATKRGFYCDDESLMYPYKDNTVSPDLLHWLSFYLPLAAIVLLESYRCWTRCRAAATASWLHYWPVYNTLRWFLFGHAAESLLKDMSKQLIGRLRPHFFDLCQPRLADGGFCSDEQHRAGGIYHTVYSCSSNASAKLLRDVHVSFPSGHSSMAFYGLVFMALYLQTLRLPSTLLRPVCQLLCVGLAAFVGLSRVMDYKHHWSDVVAGSLLGASVALAVVRGAAQQHRLRPQASVEAAPAAVVEAPEQLTHDLCEVACHSSN</sequence>
<evidence type="ECO:0000256" key="4">
    <source>
        <dbReference type="ARBA" id="ARBA00022989"/>
    </source>
</evidence>
<dbReference type="GO" id="GO:0006644">
    <property type="term" value="P:phospholipid metabolic process"/>
    <property type="evidence" value="ECO:0007669"/>
    <property type="project" value="InterPro"/>
</dbReference>
<proteinExistence type="inferred from homology"/>
<dbReference type="InterPro" id="IPR036938">
    <property type="entry name" value="PAP2/HPO_sf"/>
</dbReference>
<keyword evidence="5" id="KW-0472">Membrane</keyword>
<keyword evidence="4" id="KW-1133">Transmembrane helix</keyword>
<dbReference type="GO" id="GO:0007165">
    <property type="term" value="P:signal transduction"/>
    <property type="evidence" value="ECO:0007669"/>
    <property type="project" value="TreeGrafter"/>
</dbReference>
<comment type="subcellular location">
    <subcellularLocation>
        <location evidence="1">Membrane</location>
        <topology evidence="1">Multi-pass membrane protein</topology>
    </subcellularLocation>
</comment>
<comment type="caution">
    <text evidence="8">The sequence shown here is derived from an EMBL/GenBank/DDBJ whole genome shotgun (WGS) entry which is preliminary data.</text>
</comment>
<accession>A0AAD4K108</accession>
<dbReference type="GO" id="GO:0008195">
    <property type="term" value="F:phosphatidate phosphatase activity"/>
    <property type="evidence" value="ECO:0007669"/>
    <property type="project" value="TreeGrafter"/>
</dbReference>
<dbReference type="InterPro" id="IPR000326">
    <property type="entry name" value="PAP2/HPO"/>
</dbReference>
<dbReference type="GO" id="GO:0005886">
    <property type="term" value="C:plasma membrane"/>
    <property type="evidence" value="ECO:0007669"/>
    <property type="project" value="TreeGrafter"/>
</dbReference>
<comment type="similarity">
    <text evidence="2">Belongs to the PA-phosphatase related phosphoesterase family.</text>
</comment>
<evidence type="ECO:0000256" key="3">
    <source>
        <dbReference type="ARBA" id="ARBA00022692"/>
    </source>
</evidence>
<protein>
    <recommendedName>
        <fullName evidence="7">Phosphatidic acid phosphatase type 2/haloperoxidase domain-containing protein</fullName>
    </recommendedName>
</protein>
<dbReference type="EMBL" id="JAJJHW010002585">
    <property type="protein sequence ID" value="KAH8371623.1"/>
    <property type="molecule type" value="Genomic_DNA"/>
</dbReference>
<dbReference type="PANTHER" id="PTHR10165">
    <property type="entry name" value="LIPID PHOSPHATE PHOSPHATASE"/>
    <property type="match status" value="1"/>
</dbReference>
<evidence type="ECO:0000256" key="2">
    <source>
        <dbReference type="ARBA" id="ARBA00008816"/>
    </source>
</evidence>
<organism evidence="8 9">
    <name type="scientific">Drosophila rubida</name>
    <dbReference type="NCBI Taxonomy" id="30044"/>
    <lineage>
        <taxon>Eukaryota</taxon>
        <taxon>Metazoa</taxon>
        <taxon>Ecdysozoa</taxon>
        <taxon>Arthropoda</taxon>
        <taxon>Hexapoda</taxon>
        <taxon>Insecta</taxon>
        <taxon>Pterygota</taxon>
        <taxon>Neoptera</taxon>
        <taxon>Endopterygota</taxon>
        <taxon>Diptera</taxon>
        <taxon>Brachycera</taxon>
        <taxon>Muscomorpha</taxon>
        <taxon>Ephydroidea</taxon>
        <taxon>Drosophilidae</taxon>
        <taxon>Drosophila</taxon>
    </lineage>
</organism>
<feature type="chain" id="PRO_5042075246" description="Phosphatidic acid phosphatase type 2/haloperoxidase domain-containing protein" evidence="6">
    <location>
        <begin position="19"/>
        <end position="285"/>
    </location>
</feature>
<evidence type="ECO:0000313" key="8">
    <source>
        <dbReference type="EMBL" id="KAH8371623.1"/>
    </source>
</evidence>
<dbReference type="SUPFAM" id="SSF48317">
    <property type="entry name" value="Acid phosphatase/Vanadium-dependent haloperoxidase"/>
    <property type="match status" value="1"/>
</dbReference>
<feature type="signal peptide" evidence="6">
    <location>
        <begin position="1"/>
        <end position="18"/>
    </location>
</feature>
<dbReference type="InterPro" id="IPR043216">
    <property type="entry name" value="PAP-like"/>
</dbReference>
<name>A0AAD4K108_9MUSC</name>
<feature type="domain" description="Phosphatidic acid phosphatase type 2/haloperoxidase" evidence="7">
    <location>
        <begin position="94"/>
        <end position="243"/>
    </location>
</feature>
<reference evidence="8" key="1">
    <citation type="journal article" date="2021" name="Mol. Ecol. Resour.">
        <title>Phylogenomic analyses of the genus Drosophila reveals genomic signals of climate adaptation.</title>
        <authorList>
            <person name="Li F."/>
            <person name="Rane R.V."/>
            <person name="Luria V."/>
            <person name="Xiong Z."/>
            <person name="Chen J."/>
            <person name="Li Z."/>
            <person name="Catullo R.A."/>
            <person name="Griffin P.C."/>
            <person name="Schiffer M."/>
            <person name="Pearce S."/>
            <person name="Lee S.F."/>
            <person name="McElroy K."/>
            <person name="Stocker A."/>
            <person name="Shirriffs J."/>
            <person name="Cockerell F."/>
            <person name="Coppin C."/>
            <person name="Sgro C.M."/>
            <person name="Karger A."/>
            <person name="Cain J.W."/>
            <person name="Weber J.A."/>
            <person name="Santpere G."/>
            <person name="Kirschner M.W."/>
            <person name="Hoffmann A.A."/>
            <person name="Oakeshott J.G."/>
            <person name="Zhang G."/>
        </authorList>
    </citation>
    <scope>NUCLEOTIDE SEQUENCE</scope>
    <source>
        <strain evidence="8">BGI-SZ-2011g</strain>
    </source>
</reference>
<evidence type="ECO:0000259" key="7">
    <source>
        <dbReference type="SMART" id="SM00014"/>
    </source>
</evidence>
<keyword evidence="6" id="KW-0732">Signal</keyword>